<dbReference type="EMBL" id="JACEON010000002">
    <property type="protein sequence ID" value="MBA4610604.1"/>
    <property type="molecule type" value="Genomic_DNA"/>
</dbReference>
<dbReference type="AlphaFoldDB" id="A0A838XU68"/>
<dbReference type="Proteomes" id="UP000559404">
    <property type="component" value="Unassembled WGS sequence"/>
</dbReference>
<reference evidence="1 2" key="2">
    <citation type="submission" date="2020-08" db="EMBL/GenBank/DDBJ databases">
        <title>Stappia taiwanensis sp. nov., isolated from a coastal thermal spring.</title>
        <authorList>
            <person name="Kampfer P."/>
        </authorList>
    </citation>
    <scope>NUCLEOTIDE SEQUENCE [LARGE SCALE GENOMIC DNA]</scope>
    <source>
        <strain evidence="1 2">DSM 23284</strain>
    </source>
</reference>
<evidence type="ECO:0000313" key="1">
    <source>
        <dbReference type="EMBL" id="MBA4610604.1"/>
    </source>
</evidence>
<name>A0A838XU68_9HYPH</name>
<comment type="caution">
    <text evidence="1">The sequence shown here is derived from an EMBL/GenBank/DDBJ whole genome shotgun (WGS) entry which is preliminary data.</text>
</comment>
<dbReference type="RefSeq" id="WP_181758796.1">
    <property type="nucleotide sequence ID" value="NZ_BMCR01000002.1"/>
</dbReference>
<evidence type="ECO:0000313" key="2">
    <source>
        <dbReference type="Proteomes" id="UP000559404"/>
    </source>
</evidence>
<accession>A0A838XU68</accession>
<gene>
    <name evidence="1" type="ORF">H1W37_02990</name>
</gene>
<organism evidence="1 2">
    <name type="scientific">Stappia taiwanensis</name>
    <dbReference type="NCBI Taxonomy" id="992267"/>
    <lineage>
        <taxon>Bacteria</taxon>
        <taxon>Pseudomonadati</taxon>
        <taxon>Pseudomonadota</taxon>
        <taxon>Alphaproteobacteria</taxon>
        <taxon>Hyphomicrobiales</taxon>
        <taxon>Stappiaceae</taxon>
        <taxon>Stappia</taxon>
    </lineage>
</organism>
<protein>
    <submittedName>
        <fullName evidence="1">Regulator</fullName>
    </submittedName>
</protein>
<reference evidence="1 2" key="1">
    <citation type="submission" date="2020-07" db="EMBL/GenBank/DDBJ databases">
        <authorList>
            <person name="Li M."/>
        </authorList>
    </citation>
    <scope>NUCLEOTIDE SEQUENCE [LARGE SCALE GENOMIC DNA]</scope>
    <source>
        <strain evidence="1 2">DSM 23284</strain>
    </source>
</reference>
<keyword evidence="2" id="KW-1185">Reference proteome</keyword>
<sequence>MSNESIFDEGDAPVVYIILGQAREEADGEPAPDVAVNILLCAPDEDSAVRAALEALAGQGFVEADLDRIGVLTEMPEDPTFESAYSDALDGEVAVITYRD</sequence>
<proteinExistence type="predicted"/>